<feature type="compositionally biased region" description="Low complexity" evidence="1">
    <location>
        <begin position="34"/>
        <end position="69"/>
    </location>
</feature>
<organism evidence="2 3">
    <name type="scientific">Kitasatospora xanthocidica</name>
    <dbReference type="NCBI Taxonomy" id="83382"/>
    <lineage>
        <taxon>Bacteria</taxon>
        <taxon>Bacillati</taxon>
        <taxon>Actinomycetota</taxon>
        <taxon>Actinomycetes</taxon>
        <taxon>Kitasatosporales</taxon>
        <taxon>Streptomycetaceae</taxon>
        <taxon>Kitasatospora</taxon>
    </lineage>
</organism>
<comment type="caution">
    <text evidence="2">The sequence shown here is derived from an EMBL/GenBank/DDBJ whole genome shotgun (WGS) entry which is preliminary data.</text>
</comment>
<dbReference type="AlphaFoldDB" id="A0A372ZNU0"/>
<evidence type="ECO:0000313" key="2">
    <source>
        <dbReference type="EMBL" id="RGD57080.1"/>
    </source>
</evidence>
<dbReference type="Proteomes" id="UP000263377">
    <property type="component" value="Unassembled WGS sequence"/>
</dbReference>
<reference evidence="2 3" key="1">
    <citation type="submission" date="2018-08" db="EMBL/GenBank/DDBJ databases">
        <title>Diversity &amp; Physiological Properties of Lignin-Decomposing Actinobacteria from Soil.</title>
        <authorList>
            <person name="Roh S.G."/>
            <person name="Kim S.B."/>
        </authorList>
    </citation>
    <scope>NUCLEOTIDE SEQUENCE [LARGE SCALE GENOMIC DNA]</scope>
    <source>
        <strain evidence="2 3">MMS17-GH009</strain>
    </source>
</reference>
<dbReference type="EMBL" id="QVIG01000001">
    <property type="protein sequence ID" value="RGD57080.1"/>
    <property type="molecule type" value="Genomic_DNA"/>
</dbReference>
<evidence type="ECO:0000256" key="1">
    <source>
        <dbReference type="SAM" id="MobiDB-lite"/>
    </source>
</evidence>
<name>A0A372ZNU0_9ACTN</name>
<proteinExistence type="predicted"/>
<evidence type="ECO:0000313" key="3">
    <source>
        <dbReference type="Proteomes" id="UP000263377"/>
    </source>
</evidence>
<gene>
    <name evidence="2" type="ORF">DR950_04085</name>
</gene>
<evidence type="ECO:0008006" key="4">
    <source>
        <dbReference type="Google" id="ProtNLM"/>
    </source>
</evidence>
<accession>A0A372ZNU0</accession>
<protein>
    <recommendedName>
        <fullName evidence="4">Sensor domain-containing protein</fullName>
    </recommendedName>
</protein>
<sequence length="260" mass="26173">MVGAAAMAAAVVAGCSSDPGAGSGTGPGAVPDKPSATSGGAGSPGAAPTSTPTLQASGAPAFGSPSSTPTGPPIPTGAALRELLPTAATLPAGWRIEGNGSENDSGTYVLEEPAKPVLPQEPCTQMRLAGSVLSLDYRASGATNEVYDGENRVEVYLGAYHAGDAAKLLGEIRAYADRCTSFTGKGIDGKAIPLTVTLQPVPGLGDEAVDVKKVPQGPYHSEEIVVTRLGDRLLFLSGDNILGRLPNLMQLAVPLSKTAR</sequence>
<feature type="region of interest" description="Disordered" evidence="1">
    <location>
        <begin position="16"/>
        <end position="78"/>
    </location>
</feature>
<keyword evidence="3" id="KW-1185">Reference proteome</keyword>